<evidence type="ECO:0000259" key="12">
    <source>
        <dbReference type="Pfam" id="PF00821"/>
    </source>
</evidence>
<evidence type="ECO:0000256" key="4">
    <source>
        <dbReference type="ARBA" id="ARBA00011245"/>
    </source>
</evidence>
<feature type="domain" description="Phosphoenolpyruvate carboxykinase C-terminal P-loop" evidence="12">
    <location>
        <begin position="134"/>
        <end position="254"/>
    </location>
</feature>
<dbReference type="GO" id="GO:0046327">
    <property type="term" value="P:glycerol biosynthetic process from pyruvate"/>
    <property type="evidence" value="ECO:0007669"/>
    <property type="project" value="TreeGrafter"/>
</dbReference>
<dbReference type="InterPro" id="IPR035078">
    <property type="entry name" value="PEP_carboxykinase_GTP_N"/>
</dbReference>
<name>A0A8D0F374_STROC</name>
<dbReference type="Ensembl" id="ENSSOCT00000011060.1">
    <property type="protein sequence ID" value="ENSSOCP00000010773.1"/>
    <property type="gene ID" value="ENSSOCG00000008159.1"/>
</dbReference>
<reference evidence="14" key="1">
    <citation type="submission" date="2025-08" db="UniProtKB">
        <authorList>
            <consortium name="Ensembl"/>
        </authorList>
    </citation>
    <scope>IDENTIFICATION</scope>
</reference>
<dbReference type="GO" id="GO:0030145">
    <property type="term" value="F:manganese ion binding"/>
    <property type="evidence" value="ECO:0007669"/>
    <property type="project" value="TreeGrafter"/>
</dbReference>
<comment type="subunit">
    <text evidence="4">Monomer.</text>
</comment>
<accession>A0A8D0F374</accession>
<evidence type="ECO:0000256" key="10">
    <source>
        <dbReference type="ARBA" id="ARBA00023211"/>
    </source>
</evidence>
<dbReference type="PANTHER" id="PTHR11561">
    <property type="entry name" value="PHOSPHOENOLPYRUVATE CARBOXYKINASE"/>
    <property type="match status" value="1"/>
</dbReference>
<keyword evidence="7" id="KW-0547">Nucleotide-binding</keyword>
<evidence type="ECO:0000256" key="3">
    <source>
        <dbReference type="ARBA" id="ARBA00005796"/>
    </source>
</evidence>
<dbReference type="InterPro" id="IPR013035">
    <property type="entry name" value="PEP_carboxykinase_C"/>
</dbReference>
<evidence type="ECO:0000256" key="7">
    <source>
        <dbReference type="ARBA" id="ARBA00022741"/>
    </source>
</evidence>
<dbReference type="Pfam" id="PF00821">
    <property type="entry name" value="PEPCK_GTP"/>
    <property type="match status" value="1"/>
</dbReference>
<dbReference type="SUPFAM" id="SSF68923">
    <property type="entry name" value="PEP carboxykinase N-terminal domain"/>
    <property type="match status" value="2"/>
</dbReference>
<keyword evidence="11" id="KW-0456">Lyase</keyword>
<comment type="pathway">
    <text evidence="2">Carbohydrate biosynthesis; gluconeogenesis.</text>
</comment>
<dbReference type="PROSITE" id="PS00505">
    <property type="entry name" value="PEPCK_GTP"/>
    <property type="match status" value="1"/>
</dbReference>
<proteinExistence type="inferred from homology"/>
<dbReference type="EC" id="4.1.1.32" evidence="5"/>
<dbReference type="GO" id="GO:0042594">
    <property type="term" value="P:response to starvation"/>
    <property type="evidence" value="ECO:0007669"/>
    <property type="project" value="TreeGrafter"/>
</dbReference>
<sequence length="330" mass="35280">GAGGGAEEVLGRLPPPARRFVEEGLRLCRPRALHLCDGSEGEGSALTAQLCAEGVLHPLPKYLLPALARGDFIRCLHSVGRPQGEVGSHWPCDPARTLVAHEPARRRIVSYGSGYGGNSLLGKKCVALRLAAWLIVGVTDPAGHKRYLAAAFPSACGKTNLAMMRPALPGWRVECVGDDIAWMKFDDQGRLRAINPEFGFFGVAPGTSTRTNPAAMATIRANTIFTNVGQTSDGGVYWEGLEETPPPGTTFTSWGFGGGGSCLASLPHSDPPDHPQPHGVALWLPSPFLWPPFPFFWPPAWWISRGLGGFPAPLLPHNHPPAPQLPHSDP</sequence>
<dbReference type="Pfam" id="PF17297">
    <property type="entry name" value="PEPCK_N"/>
    <property type="match status" value="2"/>
</dbReference>
<dbReference type="GO" id="GO:0006094">
    <property type="term" value="P:gluconeogenesis"/>
    <property type="evidence" value="ECO:0007669"/>
    <property type="project" value="UniProtKB-UniPathway"/>
</dbReference>
<evidence type="ECO:0000256" key="5">
    <source>
        <dbReference type="ARBA" id="ARBA00012306"/>
    </source>
</evidence>
<dbReference type="Gene3D" id="3.90.228.20">
    <property type="match status" value="1"/>
</dbReference>
<dbReference type="GO" id="GO:0070365">
    <property type="term" value="P:hepatocyte differentiation"/>
    <property type="evidence" value="ECO:0007669"/>
    <property type="project" value="TreeGrafter"/>
</dbReference>
<keyword evidence="9" id="KW-0342">GTP-binding</keyword>
<comment type="cofactor">
    <cofactor evidence="1">
        <name>Mn(2+)</name>
        <dbReference type="ChEBI" id="CHEBI:29035"/>
    </cofactor>
</comment>
<dbReference type="GO" id="GO:0071549">
    <property type="term" value="P:cellular response to dexamethasone stimulus"/>
    <property type="evidence" value="ECO:0007669"/>
    <property type="project" value="TreeGrafter"/>
</dbReference>
<dbReference type="SUPFAM" id="SSF53795">
    <property type="entry name" value="PEP carboxykinase-like"/>
    <property type="match status" value="1"/>
</dbReference>
<dbReference type="GO" id="GO:0019543">
    <property type="term" value="P:propionate catabolic process"/>
    <property type="evidence" value="ECO:0007669"/>
    <property type="project" value="TreeGrafter"/>
</dbReference>
<dbReference type="AlphaFoldDB" id="A0A8D0F374"/>
<keyword evidence="8" id="KW-0210">Decarboxylase</keyword>
<dbReference type="InterPro" id="IPR035077">
    <property type="entry name" value="PEP_carboxykinase_GTP_C"/>
</dbReference>
<feature type="domain" description="Phosphoenolpyruvate carboxykinase GTP-utilising N-terminal" evidence="13">
    <location>
        <begin position="69"/>
        <end position="132"/>
    </location>
</feature>
<keyword evidence="15" id="KW-1185">Reference proteome</keyword>
<evidence type="ECO:0000256" key="8">
    <source>
        <dbReference type="ARBA" id="ARBA00022793"/>
    </source>
</evidence>
<evidence type="ECO:0000256" key="9">
    <source>
        <dbReference type="ARBA" id="ARBA00023134"/>
    </source>
</evidence>
<dbReference type="InterPro" id="IPR008210">
    <property type="entry name" value="PEP_carboxykinase_N"/>
</dbReference>
<dbReference type="InterPro" id="IPR008209">
    <property type="entry name" value="PEP_carboxykinase_GTP"/>
</dbReference>
<dbReference type="GO" id="GO:0005829">
    <property type="term" value="C:cytosol"/>
    <property type="evidence" value="ECO:0007669"/>
    <property type="project" value="TreeGrafter"/>
</dbReference>
<dbReference type="GO" id="GO:0071333">
    <property type="term" value="P:cellular response to glucose stimulus"/>
    <property type="evidence" value="ECO:0007669"/>
    <property type="project" value="TreeGrafter"/>
</dbReference>
<dbReference type="GO" id="GO:0006107">
    <property type="term" value="P:oxaloacetate metabolic process"/>
    <property type="evidence" value="ECO:0007669"/>
    <property type="project" value="TreeGrafter"/>
</dbReference>
<feature type="domain" description="Phosphoenolpyruvate carboxykinase GTP-utilising N-terminal" evidence="13">
    <location>
        <begin position="20"/>
        <end position="62"/>
    </location>
</feature>
<evidence type="ECO:0000256" key="1">
    <source>
        <dbReference type="ARBA" id="ARBA00001936"/>
    </source>
</evidence>
<evidence type="ECO:0000313" key="14">
    <source>
        <dbReference type="Ensembl" id="ENSSOCP00000010773.1"/>
    </source>
</evidence>
<dbReference type="GO" id="GO:0005525">
    <property type="term" value="F:GTP binding"/>
    <property type="evidence" value="ECO:0007669"/>
    <property type="project" value="UniProtKB-KW"/>
</dbReference>
<dbReference type="Proteomes" id="UP000694551">
    <property type="component" value="Unplaced"/>
</dbReference>
<organism evidence="14 15">
    <name type="scientific">Strix occidentalis caurina</name>
    <name type="common">northern spotted owl</name>
    <dbReference type="NCBI Taxonomy" id="311401"/>
    <lineage>
        <taxon>Eukaryota</taxon>
        <taxon>Metazoa</taxon>
        <taxon>Chordata</taxon>
        <taxon>Craniata</taxon>
        <taxon>Vertebrata</taxon>
        <taxon>Euteleostomi</taxon>
        <taxon>Archelosauria</taxon>
        <taxon>Archosauria</taxon>
        <taxon>Dinosauria</taxon>
        <taxon>Saurischia</taxon>
        <taxon>Theropoda</taxon>
        <taxon>Coelurosauria</taxon>
        <taxon>Aves</taxon>
        <taxon>Neognathae</taxon>
        <taxon>Neoaves</taxon>
        <taxon>Telluraves</taxon>
        <taxon>Strigiformes</taxon>
        <taxon>Strigidae</taxon>
        <taxon>Strix</taxon>
    </lineage>
</organism>
<keyword evidence="10" id="KW-0464">Manganese</keyword>
<evidence type="ECO:0000256" key="6">
    <source>
        <dbReference type="ARBA" id="ARBA00022723"/>
    </source>
</evidence>
<comment type="similarity">
    <text evidence="3">Belongs to the phosphoenolpyruvate carboxykinase [GTP] family.</text>
</comment>
<evidence type="ECO:0000259" key="13">
    <source>
        <dbReference type="Pfam" id="PF17297"/>
    </source>
</evidence>
<reference evidence="14" key="2">
    <citation type="submission" date="2025-09" db="UniProtKB">
        <authorList>
            <consortium name="Ensembl"/>
        </authorList>
    </citation>
    <scope>IDENTIFICATION</scope>
</reference>
<keyword evidence="6" id="KW-0479">Metal-binding</keyword>
<dbReference type="GO" id="GO:0004613">
    <property type="term" value="F:phosphoenolpyruvate carboxykinase (GTP) activity"/>
    <property type="evidence" value="ECO:0007669"/>
    <property type="project" value="UniProtKB-EC"/>
</dbReference>
<dbReference type="PANTHER" id="PTHR11561:SF11">
    <property type="entry name" value="PHOSPHOENOLPYRUVATE CARBOXYKINASE [GTP], MITOCHONDRIAL"/>
    <property type="match status" value="1"/>
</dbReference>
<dbReference type="UniPathway" id="UPA00138"/>
<evidence type="ECO:0000256" key="2">
    <source>
        <dbReference type="ARBA" id="ARBA00004742"/>
    </source>
</evidence>
<evidence type="ECO:0000256" key="11">
    <source>
        <dbReference type="ARBA" id="ARBA00023239"/>
    </source>
</evidence>
<evidence type="ECO:0000313" key="15">
    <source>
        <dbReference type="Proteomes" id="UP000694551"/>
    </source>
</evidence>
<dbReference type="GO" id="GO:0032869">
    <property type="term" value="P:cellular response to insulin stimulus"/>
    <property type="evidence" value="ECO:0007669"/>
    <property type="project" value="TreeGrafter"/>
</dbReference>
<protein>
    <recommendedName>
        <fullName evidence="5">phosphoenolpyruvate carboxykinase (GTP)</fullName>
        <ecNumber evidence="5">4.1.1.32</ecNumber>
    </recommendedName>
</protein>
<dbReference type="Gene3D" id="2.170.8.10">
    <property type="entry name" value="Phosphoenolpyruvate Carboxykinase, domain 2"/>
    <property type="match status" value="1"/>
</dbReference>
<dbReference type="Gene3D" id="3.40.449.10">
    <property type="entry name" value="Phosphoenolpyruvate Carboxykinase, domain 1"/>
    <property type="match status" value="2"/>
</dbReference>
<dbReference type="InterPro" id="IPR018091">
    <property type="entry name" value="PEP_carboxykin_GTP_CS"/>
</dbReference>